<gene>
    <name evidence="2" type="ORF">JCM19237_773</name>
</gene>
<evidence type="ECO:0000313" key="3">
    <source>
        <dbReference type="Proteomes" id="UP000029227"/>
    </source>
</evidence>
<dbReference type="Pfam" id="PF07859">
    <property type="entry name" value="Abhydrolase_3"/>
    <property type="match status" value="1"/>
</dbReference>
<accession>A0A090QZE3</accession>
<proteinExistence type="predicted"/>
<evidence type="ECO:0000259" key="1">
    <source>
        <dbReference type="Pfam" id="PF07859"/>
    </source>
</evidence>
<dbReference type="SUPFAM" id="SSF53474">
    <property type="entry name" value="alpha/beta-Hydrolases"/>
    <property type="match status" value="1"/>
</dbReference>
<dbReference type="Proteomes" id="UP000029227">
    <property type="component" value="Unassembled WGS sequence"/>
</dbReference>
<dbReference type="InterPro" id="IPR050466">
    <property type="entry name" value="Carboxylest/Gibb_receptor"/>
</dbReference>
<dbReference type="Gene3D" id="3.40.50.1820">
    <property type="entry name" value="alpha/beta hydrolase"/>
    <property type="match status" value="1"/>
</dbReference>
<dbReference type="InterPro" id="IPR013094">
    <property type="entry name" value="AB_hydrolase_3"/>
</dbReference>
<protein>
    <submittedName>
        <fullName evidence="2">Lipase</fullName>
    </submittedName>
</protein>
<name>A0A090QZE3_9GAMM</name>
<dbReference type="STRING" id="754436.JCM19237_773"/>
<dbReference type="eggNOG" id="COG0657">
    <property type="taxonomic scope" value="Bacteria"/>
</dbReference>
<evidence type="ECO:0000313" key="2">
    <source>
        <dbReference type="EMBL" id="GAL08520.1"/>
    </source>
</evidence>
<reference evidence="2 3" key="1">
    <citation type="journal article" date="2014" name="Genome Announc.">
        <title>Draft Genome Sequences of Two Vibrionaceae Species, Vibrio ponticus C121 and Photobacterium aphoticum C119, Isolated as Coral Reef Microbiota.</title>
        <authorList>
            <person name="Al-saari N."/>
            <person name="Meirelles P.M."/>
            <person name="Mino S."/>
            <person name="Suda W."/>
            <person name="Oshima K."/>
            <person name="Hattori M."/>
            <person name="Ohkuma M."/>
            <person name="Thompson F.L."/>
            <person name="Gomez-Gil B."/>
            <person name="Sawabe T."/>
            <person name="Sawabe T."/>
        </authorList>
    </citation>
    <scope>NUCLEOTIDE SEQUENCE [LARGE SCALE GENOMIC DNA]</scope>
    <source>
        <strain evidence="2 3">JCM 19237</strain>
    </source>
</reference>
<feature type="domain" description="Alpha/beta hydrolase fold-3" evidence="1">
    <location>
        <begin position="165"/>
        <end position="211"/>
    </location>
</feature>
<dbReference type="AlphaFoldDB" id="A0A090QZE3"/>
<dbReference type="PANTHER" id="PTHR23024">
    <property type="entry name" value="ARYLACETAMIDE DEACETYLASE"/>
    <property type="match status" value="1"/>
</dbReference>
<dbReference type="EMBL" id="BBMN01000027">
    <property type="protein sequence ID" value="GAL08520.1"/>
    <property type="molecule type" value="Genomic_DNA"/>
</dbReference>
<dbReference type="PANTHER" id="PTHR23024:SF24">
    <property type="entry name" value="ALPHA_BETA HYDROLASE FOLD-3 DOMAIN-CONTAINING PROTEIN"/>
    <property type="match status" value="1"/>
</dbReference>
<sequence>MANAIKATIATTTSISNFLNGEGESRSPIAERVHHHTRFKYKPLEVMKMNLPQKLLATTLLLSAVTASAAEDANVIDSMQADVQQQNVRTCIDPALKGPLDQLPPELSLITKASVLEARTTVHTMLKFPDTPGVTVEKKQISTSEGNVPVFIYRPENSPAVTPAILWIHGGGFIMGRADSNDFAGEFAKKLNATVVSVEYRLAPEHPFPAGTMMYIRHFYGW</sequence>
<dbReference type="InterPro" id="IPR029058">
    <property type="entry name" value="AB_hydrolase_fold"/>
</dbReference>
<organism evidence="2 3">
    <name type="scientific">Photobacterium aphoticum</name>
    <dbReference type="NCBI Taxonomy" id="754436"/>
    <lineage>
        <taxon>Bacteria</taxon>
        <taxon>Pseudomonadati</taxon>
        <taxon>Pseudomonadota</taxon>
        <taxon>Gammaproteobacteria</taxon>
        <taxon>Vibrionales</taxon>
        <taxon>Vibrionaceae</taxon>
        <taxon>Photobacterium</taxon>
    </lineage>
</organism>
<dbReference type="GO" id="GO:0016787">
    <property type="term" value="F:hydrolase activity"/>
    <property type="evidence" value="ECO:0007669"/>
    <property type="project" value="InterPro"/>
</dbReference>
<comment type="caution">
    <text evidence="2">The sequence shown here is derived from an EMBL/GenBank/DDBJ whole genome shotgun (WGS) entry which is preliminary data.</text>
</comment>